<accession>A0AAV9P7R3</accession>
<feature type="compositionally biased region" description="Basic and acidic residues" evidence="1">
    <location>
        <begin position="179"/>
        <end position="189"/>
    </location>
</feature>
<dbReference type="RefSeq" id="XP_064657470.1">
    <property type="nucleotide sequence ID" value="XM_064804700.1"/>
</dbReference>
<feature type="compositionally biased region" description="Basic and acidic residues" evidence="1">
    <location>
        <begin position="899"/>
        <end position="908"/>
    </location>
</feature>
<feature type="compositionally biased region" description="Low complexity" evidence="1">
    <location>
        <begin position="1017"/>
        <end position="1037"/>
    </location>
</feature>
<dbReference type="SUPFAM" id="SSF55753">
    <property type="entry name" value="Actin depolymerizing proteins"/>
    <property type="match status" value="1"/>
</dbReference>
<feature type="compositionally biased region" description="Low complexity" evidence="1">
    <location>
        <begin position="239"/>
        <end position="252"/>
    </location>
</feature>
<feature type="compositionally biased region" description="Low complexity" evidence="1">
    <location>
        <begin position="287"/>
        <end position="302"/>
    </location>
</feature>
<evidence type="ECO:0000313" key="3">
    <source>
        <dbReference type="Proteomes" id="UP001337655"/>
    </source>
</evidence>
<feature type="region of interest" description="Disordered" evidence="1">
    <location>
        <begin position="1098"/>
        <end position="1121"/>
    </location>
</feature>
<dbReference type="AlphaFoldDB" id="A0AAV9P7R3"/>
<name>A0AAV9P7R3_9PEZI</name>
<protein>
    <recommendedName>
        <fullName evidence="4">ADF-H domain-containing protein</fullName>
    </recommendedName>
</protein>
<feature type="compositionally biased region" description="Basic and acidic residues" evidence="1">
    <location>
        <begin position="469"/>
        <end position="481"/>
    </location>
</feature>
<feature type="compositionally biased region" description="Polar residues" evidence="1">
    <location>
        <begin position="928"/>
        <end position="966"/>
    </location>
</feature>
<keyword evidence="3" id="KW-1185">Reference proteome</keyword>
<feature type="compositionally biased region" description="Polar residues" evidence="1">
    <location>
        <begin position="346"/>
        <end position="359"/>
    </location>
</feature>
<dbReference type="EMBL" id="JAVRRT010000011">
    <property type="protein sequence ID" value="KAK5167764.1"/>
    <property type="molecule type" value="Genomic_DNA"/>
</dbReference>
<evidence type="ECO:0008006" key="4">
    <source>
        <dbReference type="Google" id="ProtNLM"/>
    </source>
</evidence>
<feature type="compositionally biased region" description="Basic and acidic residues" evidence="1">
    <location>
        <begin position="705"/>
        <end position="724"/>
    </location>
</feature>
<feature type="region of interest" description="Disordered" evidence="1">
    <location>
        <begin position="383"/>
        <end position="775"/>
    </location>
</feature>
<dbReference type="Proteomes" id="UP001337655">
    <property type="component" value="Unassembled WGS sequence"/>
</dbReference>
<feature type="compositionally biased region" description="Acidic residues" evidence="1">
    <location>
        <begin position="758"/>
        <end position="769"/>
    </location>
</feature>
<comment type="caution">
    <text evidence="2">The sequence shown here is derived from an EMBL/GenBank/DDBJ whole genome shotgun (WGS) entry which is preliminary data.</text>
</comment>
<dbReference type="InterPro" id="IPR029006">
    <property type="entry name" value="ADF-H/Gelsolin-like_dom_sf"/>
</dbReference>
<feature type="compositionally biased region" description="Polar residues" evidence="1">
    <location>
        <begin position="253"/>
        <end position="262"/>
    </location>
</feature>
<feature type="compositionally biased region" description="Low complexity" evidence="1">
    <location>
        <begin position="160"/>
        <end position="169"/>
    </location>
</feature>
<sequence>MSLNGLDDASVQEAYQQANTEAGGWLLLKYNSRDSVDLLGRGKGGAPDARAAIARYEDASPLYGLIVYRRRKVLIKYVPEGTSRVLLARTAVHWQDILEKFTPYETVLEIKTSDGLNDTSLAASFPLHTASPSTSSHRLHERLQEISEDAEDSSSTVRPSMTSTASSSSNLHSQRHRVDRREHRLRNTDRSPPPTINVDEAQAKPPSNLPPASPPPAVTSPKKAHISQFLVRDDSGQRSVTSLSSASTAPTSQFSNTDTPTMDKQPAVNGDDVSDGAASQSIVSKMAAPATQQPSSATTTTSYPLAERQRQLRGVELLTQKPPPEPEMRPELKSVSSNPGRPITRQEVSAQTAEETSGSLKFDDDPYDFSRFDLKPKVRLAPRPVAGDKAKRPSMAGVASVPATYRPTTAKKQESVRPKSQGPMNVPVLAVAPPVPPPIPDMPEYKPRPVSRGSIKSLPSHKSSAMTPDKIRLMKAVELRKKQMRKSNSQVGTLVQPADEDVPSVPKLPEYGGPGKEEPEQKPERGVMRGEDVQEEAKAQEQEHHSEDLSAGEQQASAAKKADSGISMDYEQAKQGADEEADQDVEEPYTREAEVEQNNDDEPESSSAETPKASAVDPALDDLPTGPLEPKERASRPGSTNFDLDTAGATSTSQPTSPVSDTDHDGMSQSLNSLGVISPFEDEATVVPTIMMGDGTRPVSSIGSEEDRQFEQSQDENGHDHAEVSSEDEDDITERPPRKSNDLAKRRRGYVEPLQIDPEAEYSSDDELMQELQSATVQEATPIAMAKSPMAGYFPRRPSGNSMVSEVSVRSTSINRASTLPTVDFTEMQDRLSPDPAEHPYGPSRNMSAGSIERMDPLSAMRRNVSSGISRRIQALAERTSRETSPHGSPSTRSVSPEVMREQSDSRRSPPPHAARASSFRALHRQSSRTSYHQSQRPMSSMPQRESNAIWSVQQDPSSGRNSVSVSARIVRPIPVETADADEADAQLQQPEVAVNHEREASKTPQLHSLDTTQQLPQSQSEPTVTSPTSPRSPTETRQLHSSSRFGRHKSTLSTPGPSADDFPPPPTHHTTPLTVEQPSIKETTRTSRFFKRMSTIGVSKRKSGVPQSIASSTSPVSERGSLIGASNMLSSTSTAQQKPETPPATVLGDLNIQFPDSLVSPIYPTRYLPNLH</sequence>
<feature type="compositionally biased region" description="Polar residues" evidence="1">
    <location>
        <begin position="637"/>
        <end position="660"/>
    </location>
</feature>
<dbReference type="Gene3D" id="3.40.20.10">
    <property type="entry name" value="Severin"/>
    <property type="match status" value="1"/>
</dbReference>
<feature type="compositionally biased region" description="Basic and acidic residues" evidence="1">
    <location>
        <begin position="733"/>
        <end position="744"/>
    </location>
</feature>
<evidence type="ECO:0000256" key="1">
    <source>
        <dbReference type="SAM" id="MobiDB-lite"/>
    </source>
</evidence>
<reference evidence="2 3" key="1">
    <citation type="submission" date="2023-08" db="EMBL/GenBank/DDBJ databases">
        <title>Black Yeasts Isolated from many extreme environments.</title>
        <authorList>
            <person name="Coleine C."/>
            <person name="Stajich J.E."/>
            <person name="Selbmann L."/>
        </authorList>
    </citation>
    <scope>NUCLEOTIDE SEQUENCE [LARGE SCALE GENOMIC DNA]</scope>
    <source>
        <strain evidence="2 3">CCFEE 5935</strain>
    </source>
</reference>
<feature type="compositionally biased region" description="Acidic residues" evidence="1">
    <location>
        <begin position="578"/>
        <end position="587"/>
    </location>
</feature>
<evidence type="ECO:0000313" key="2">
    <source>
        <dbReference type="EMBL" id="KAK5167764.1"/>
    </source>
</evidence>
<dbReference type="GeneID" id="89928799"/>
<feature type="compositionally biased region" description="Pro residues" evidence="1">
    <location>
        <begin position="207"/>
        <end position="218"/>
    </location>
</feature>
<feature type="compositionally biased region" description="Polar residues" evidence="1">
    <location>
        <begin position="799"/>
        <end position="821"/>
    </location>
</feature>
<feature type="compositionally biased region" description="Basic and acidic residues" evidence="1">
    <location>
        <begin position="515"/>
        <end position="548"/>
    </location>
</feature>
<feature type="compositionally biased region" description="Low complexity" evidence="1">
    <location>
        <begin position="423"/>
        <end position="432"/>
    </location>
</feature>
<organism evidence="2 3">
    <name type="scientific">Saxophila tyrrhenica</name>
    <dbReference type="NCBI Taxonomy" id="1690608"/>
    <lineage>
        <taxon>Eukaryota</taxon>
        <taxon>Fungi</taxon>
        <taxon>Dikarya</taxon>
        <taxon>Ascomycota</taxon>
        <taxon>Pezizomycotina</taxon>
        <taxon>Dothideomycetes</taxon>
        <taxon>Dothideomycetidae</taxon>
        <taxon>Mycosphaerellales</taxon>
        <taxon>Extremaceae</taxon>
        <taxon>Saxophila</taxon>
    </lineage>
</organism>
<feature type="region of interest" description="Disordered" evidence="1">
    <location>
        <begin position="790"/>
        <end position="1085"/>
    </location>
</feature>
<feature type="compositionally biased region" description="Acidic residues" evidence="1">
    <location>
        <begin position="595"/>
        <end position="604"/>
    </location>
</feature>
<feature type="compositionally biased region" description="Polar residues" evidence="1">
    <location>
        <begin position="1106"/>
        <end position="1117"/>
    </location>
</feature>
<feature type="compositionally biased region" description="Polar residues" evidence="1">
    <location>
        <begin position="1003"/>
        <end position="1016"/>
    </location>
</feature>
<proteinExistence type="predicted"/>
<gene>
    <name evidence="2" type="ORF">LTR77_007463</name>
</gene>
<feature type="compositionally biased region" description="Polar residues" evidence="1">
    <location>
        <begin position="886"/>
        <end position="895"/>
    </location>
</feature>
<feature type="region of interest" description="Disordered" evidence="1">
    <location>
        <begin position="146"/>
        <end position="367"/>
    </location>
</feature>
<feature type="compositionally biased region" description="Basic and acidic residues" evidence="1">
    <location>
        <begin position="828"/>
        <end position="838"/>
    </location>
</feature>